<proteinExistence type="predicted"/>
<dbReference type="EMBL" id="CP011390">
    <property type="protein sequence ID" value="ANE53221.1"/>
    <property type="molecule type" value="Genomic_DNA"/>
</dbReference>
<name>A0A172U1I8_9BACT</name>
<evidence type="ECO:0000313" key="2">
    <source>
        <dbReference type="EMBL" id="ANE53221.1"/>
    </source>
</evidence>
<dbReference type="KEGG" id="fla:SY85_24920"/>
<feature type="signal peptide" evidence="1">
    <location>
        <begin position="1"/>
        <end position="25"/>
    </location>
</feature>
<dbReference type="RefSeq" id="WP_066409147.1">
    <property type="nucleotide sequence ID" value="NZ_CP011390.1"/>
</dbReference>
<evidence type="ECO:0000313" key="3">
    <source>
        <dbReference type="Proteomes" id="UP000077177"/>
    </source>
</evidence>
<reference evidence="2 3" key="2">
    <citation type="journal article" date="2016" name="Int. J. Syst. Evol. Microbiol.">
        <title>Flavisolibacter tropicus sp. nov., isolated from tropical soil.</title>
        <authorList>
            <person name="Lee J.J."/>
            <person name="Kang M.S."/>
            <person name="Kim G.S."/>
            <person name="Lee C.S."/>
            <person name="Lim S."/>
            <person name="Lee J."/>
            <person name="Roh S.H."/>
            <person name="Kang H."/>
            <person name="Ha J.M."/>
            <person name="Bae S."/>
            <person name="Jung H.Y."/>
            <person name="Kim M.K."/>
        </authorList>
    </citation>
    <scope>NUCLEOTIDE SEQUENCE [LARGE SCALE GENOMIC DNA]</scope>
    <source>
        <strain evidence="2 3">LCS9</strain>
    </source>
</reference>
<keyword evidence="1" id="KW-0732">Signal</keyword>
<gene>
    <name evidence="2" type="ORF">SY85_24920</name>
</gene>
<sequence>MVIMVKQVRYLIVFVLLLFSTLKVAAQNAMPDNVCVGTTRTYSVNDPTVPSTYTWQINGVTQSTTTNSLTVTWNTVGTYLITVQEHSADGCDGEIQSGYVYVHPLSNKSIDSIVCESALPFIWNGKNIAAAGSYTVTLKNMWGCDSVVTLTLVVNPNVTSSETITICQGQLPYTWNGQSLTQAGAHTATLKTQAGCDSVVTLTLVVNPNVTSSETITICQGQLPYTWNGQSLTQAGAHTATLKTQAGCDSVVTLTLVVNPNVTSSETITICQGQLPYTWNGQSLTQAGAHTATLKTQAGCDSVVTLTLVVNPNVTSSETITICQGQLPYTWNGQSLTQAGAHTATLKTQAGCDSVVTLTLVVNPNVTSSETITICQGQLPYTWNGQSLTQAGAHTATLKTQAGCDSVVTLTLVVNPNVTSSETITICQGQLPYTWNGQSLTQAGAHTATLKTQAGCDSVVTLTLVVNPNVTSSETITICQGQLPYTWNGQSLTQAGAHTATLKTQAGCDSVVTLTLVVNPNVTSSETITICQGQLPYTWNGQSLTQAGAHTATLKTQAGCDSVVTLTLVVNPNVTSSETITICQGQLPYTWNGQSLTQAGAHTATLKTQAGCDSVVTLTLVVNPNVTSSETITICQGQLPYTWNGQSLTQAGAHTATLKTQAGCDSVVTLTLVVNPNVTSSETITICQGQLPYTWNGQSLTQAGAHTATLKTQAGCDSVVTLTLVVNPNVTSSETITICQGQLPYTWNGQSLTQAGAHTATLKTQAGCDSVVTLTLVVNPNVTSSETITICQGQLPYTWNGQSLTQAGAHTATLKTQAGCDSVVTLTLVVNPNVTSSETITICQGQLPYTWNGQSLTQAGAHTATLKTQAGCDSVVTLTLVVNPNVTSSETITICQGQLPYTWNGQSLTQAGAHTATLKTQAGCDSVVTLTLVVNPNVTSSETITICQGQLPYTWNGQSLTQAGAHTATLKTQAGCDSVVTLTLVVNPNVTSSETITICQGQLPYTWNGQSLTQAGAHTATLKTQAGCDSVVTLTLVVNPNVTSSETITICQGQLPYTWNGQSLTQAGAHTATLKTQAGCDSVVTLTLVVNPNVTSSETITICQGQLPYTWNGQSLTQAGAHTATLKTQAGCDSVVTLTLVVNPNVTSSETITICQGQLPYTWNGQSLTQAGAHTATLKTQAGCDSVVTLTLVVNPNVTSSETITICQGQLPYTWNGQSLTQAGAHTATLKTQAGCDSVVTLTLVVNPNVTSSETITICQGQLPYTWNGQSLTQAGAHTATLKTQAGCDSVVTLTLVVNPNVTSSETITICQGQLPYTWNGQSLTQAGAHTATLKTQAGCDSVVTLTLVVNPNVTSSETITICQGQLPYTWNGQSLTQAGAHTATLKTQAGCDSVVTLTLVVNPNVTSSETITICQGQLPYTWNGQSLTQAGAHTATLKTQAGCDSVVTLTLVVNPNVTSSETITICQGQLPYTWNGQSLTQAGAHTATLKTQAGCDSVVTLTLVVNPNVTSSETITICQGQLPYTWNGQSLTQAGAHTATLKTQAGCDSVVTLTLVVNPNVTSSETITICQGQLPYTWNGQSLTQAGAHTATLKTQAGCDSVVTLTLVVNPNVTSSETITICQGQLPYTWNGQSLTQAGAHTATLKTQAGCDSVVTLTLVVNPNVTSSETITICQGQLPYTWNGQSLTQAGAHTATLKTQAGCDSVVTLTLVVNPNVTSSETITICQGQLPYTWNGQSLTQAGAHTATLKTQAGCDSVVTLTLVVNPNVTSSETITICQGQLPYTWNGQSLTQAGAHTATLKTQAGCDSVVTLTLVVNPNVTSSETITICQGQLPYTWNGQSLTQAGAHTATLKTQAGCDSVVTLTLVVNPNVTSSETITICQGQLPYTWNGQSLTQAGAHTATLKTQAGCDSVVTLTLVVNPNVTSSETITICQGQLPYTWNGQSLTQAGAHTATLKTQAGCDSVVTLTLVVNPNVTSSETITICQGQLPYTWNGQSLTQAGAHTATLKTQAGCDSVVTLTLVVNPNVTSSETITICQGQLPYTWNGQSLTQAGAHTATLKTQAGCDSVVTLTLVVNPNVTSSETITICQGQLPYTWNGQSLTQAGAHTATLKTQAGCDSVVTLTLVVNPNVTSSETITICQGQLPYTWNGQSLTQAGAHTATLKTQAGCDSVVTLTLVVNPNVTSSETITICQGQLPYTWNGQSLTQAGAHTRDAEDASGL</sequence>
<protein>
    <recommendedName>
        <fullName evidence="4">PKD domain-containing protein</fullName>
    </recommendedName>
</protein>
<evidence type="ECO:0008006" key="4">
    <source>
        <dbReference type="Google" id="ProtNLM"/>
    </source>
</evidence>
<reference evidence="3" key="1">
    <citation type="submission" date="2015-01" db="EMBL/GenBank/DDBJ databases">
        <title>Flavisolibacter sp./LCS9/ whole genome sequencing.</title>
        <authorList>
            <person name="Kim M.K."/>
            <person name="Srinivasan S."/>
            <person name="Lee J.-J."/>
        </authorList>
    </citation>
    <scope>NUCLEOTIDE SEQUENCE [LARGE SCALE GENOMIC DNA]</scope>
    <source>
        <strain evidence="3">LCS9</strain>
    </source>
</reference>
<dbReference type="STRING" id="1492898.SY85_24920"/>
<evidence type="ECO:0000256" key="1">
    <source>
        <dbReference type="SAM" id="SignalP"/>
    </source>
</evidence>
<organism evidence="2 3">
    <name type="scientific">Flavisolibacter tropicus</name>
    <dbReference type="NCBI Taxonomy" id="1492898"/>
    <lineage>
        <taxon>Bacteria</taxon>
        <taxon>Pseudomonadati</taxon>
        <taxon>Bacteroidota</taxon>
        <taxon>Chitinophagia</taxon>
        <taxon>Chitinophagales</taxon>
        <taxon>Chitinophagaceae</taxon>
        <taxon>Flavisolibacter</taxon>
    </lineage>
</organism>
<dbReference type="Proteomes" id="UP000077177">
    <property type="component" value="Chromosome"/>
</dbReference>
<feature type="chain" id="PRO_5008001554" description="PKD domain-containing protein" evidence="1">
    <location>
        <begin position="26"/>
        <end position="2224"/>
    </location>
</feature>
<dbReference type="PATRIC" id="fig|1492898.3.peg.5413"/>
<dbReference type="InterPro" id="IPR035986">
    <property type="entry name" value="PKD_dom_sf"/>
</dbReference>
<dbReference type="OrthoDB" id="602238at2"/>
<dbReference type="SUPFAM" id="SSF49299">
    <property type="entry name" value="PKD domain"/>
    <property type="match status" value="1"/>
</dbReference>
<keyword evidence="3" id="KW-1185">Reference proteome</keyword>
<accession>A0A172U1I8</accession>